<evidence type="ECO:0000313" key="2">
    <source>
        <dbReference type="Proteomes" id="UP000033695"/>
    </source>
</evidence>
<dbReference type="OrthoDB" id="2330142at2"/>
<accession>A0A0F4KP44</accession>
<proteinExistence type="predicted"/>
<organism evidence="1 2">
    <name type="scientific">Bombilactobacillus mellis</name>
    <dbReference type="NCBI Taxonomy" id="1218508"/>
    <lineage>
        <taxon>Bacteria</taxon>
        <taxon>Bacillati</taxon>
        <taxon>Bacillota</taxon>
        <taxon>Bacilli</taxon>
        <taxon>Lactobacillales</taxon>
        <taxon>Lactobacillaceae</taxon>
        <taxon>Bombilactobacillus</taxon>
    </lineage>
</organism>
<dbReference type="RefSeq" id="WP_045923350.1">
    <property type="nucleotide sequence ID" value="NZ_JBHTHW010000004.1"/>
</dbReference>
<comment type="caution">
    <text evidence="1">The sequence shown here is derived from an EMBL/GenBank/DDBJ whole genome shotgun (WGS) entry which is preliminary data.</text>
</comment>
<dbReference type="HOGENOM" id="CLU_261901_0_0_9"/>
<dbReference type="EMBL" id="JXBZ01000010">
    <property type="protein sequence ID" value="KJY48185.1"/>
    <property type="molecule type" value="Genomic_DNA"/>
</dbReference>
<protein>
    <submittedName>
        <fullName evidence="1">Uncharacterized protein</fullName>
    </submittedName>
</protein>
<reference evidence="1 2" key="1">
    <citation type="submission" date="2014-12" db="EMBL/GenBank/DDBJ databases">
        <title>Comparative genomics of the lactic acid bacteria isolated from the honey bee gut.</title>
        <authorList>
            <person name="Ellegaard K.M."/>
            <person name="Tamarit D."/>
            <person name="Javelind E."/>
            <person name="Olofsson T."/>
            <person name="Andersson S.G."/>
            <person name="Vasquez A."/>
        </authorList>
    </citation>
    <scope>NUCLEOTIDE SEQUENCE [LARGE SCALE GENOMIC DNA]</scope>
    <source>
        <strain evidence="1 2">Hon2</strain>
    </source>
</reference>
<evidence type="ECO:0000313" key="1">
    <source>
        <dbReference type="EMBL" id="KJY48185.1"/>
    </source>
</evidence>
<dbReference type="Pfam" id="PF20585">
    <property type="entry name" value="Pectate_lyase_5"/>
    <property type="match status" value="1"/>
</dbReference>
<dbReference type="Proteomes" id="UP000033695">
    <property type="component" value="Unassembled WGS sequence"/>
</dbReference>
<dbReference type="InterPro" id="IPR046776">
    <property type="entry name" value="Pectate_lyase_5"/>
</dbReference>
<gene>
    <name evidence="1" type="ORF">JG29_15310</name>
</gene>
<sequence length="1295" mass="143182">MIQLNKNRIWKYGVLIIISFITLFFNLKQNVQAASSLMSQYPSIESLSQPKTSQKADFSVFSASNSANNFNFLTKISDTIIWPKNNDYALEPDPDVPGGYIAYVRTPNQYLHAIYGYSTTGDAYPRNYDGLSTSNTINNIKDSNITKIVLMNNIDLVNAQENSVSNPTIKVTTANGTSEVPAWSQILSAVASSINTNGTYSGTTLDRYLAIKRPSNNNTLTIDANNHYINVGNLNIRTINKKGFQTTICLENATIYNSSYYGFIKGYGTTTEIYKNINYFGAQFLYSRGDVNIETYGTINAFSLRSYYVPNDNKQYNCQGNGNQQNMQAQNVDFGEDCIYNGYTYSGNVLELTGSATVHNGATVNLYPHTVTGTKGTDIGNNPENSYGSSTAGGLYLRGGATDANAEPVLKIGKNATLNVKTNLDSFKSEVNKIQPDVIKDAADDIPMKTGYYTPGTALILSSKASKIQYVDHSNSEINLTSEGPLSQYGLAYVQGGIVDIGEGSLIAKANNLDSKPANLIQLGSDGQVFVNKNGTFNVAAPGATGVVNMVYSSGKTFKVNVYKPKSLKITRPNKDSNIIFGNGTVELHGVKQIFDSTTSIPFQYLNFPFSGNHILAASLQAQTGKQYTALLQRELNKLVDNSNKAQFNQFDSVNFTAIDNGPQLNKNLTALDPQQRKITGKVTDIESGDPMTDARLHVALQRADSATAIDLGDKGNNNDPLDGKLDAVYLKDVNTDLTQTALTAVAPDNDTWFADHHDEQGVVLNTLTGPGSELTLPWRYINDAQVISWNKNEFTIDIDQLLKNYDAQHEQKIGTLVPSDKIQVTAVNNYQASATRNISISSLYLQLDQPKARKYYLLGDDIEIPLIYQDNLPQDNQSTNKMLNVKGYINPIGASLDPKAADVNGQLKMINDNKLRNTVWKIPAQPTNKVTADAKDYTIKFYGTDEAGSQSPTNAFDEQGQLIPKYLLSYSYKVFNVPSYSGYKQLWQKNSLHFSNEAGFTNPDNLGMGKYQEKNFFKPKEESATISNVTFTRGDPGAGDYDSPEIKADPQVQVIATDKNNNSQTKSFSFQNNTLKLEPKDFPELASAGHFNSGIRFEVDTNVQVLKAAKELNLASMHMSTEYQHTDNTLESLALGESRAIKIGNVYNLQLMIPSKIDFGQHHLGKFVTKDYPIVNKEEVRNSLNLTYTPIAKNNIKVTIQLRENSTDNPLTKWLLYKDPATGMEQNLLSETTIFNDTVPDVITSNEDVHRQLTTSWWNDKDQQVGGMFLRTNKDQPHWGKFDTIADWTVTNSI</sequence>
<dbReference type="PATRIC" id="fig|1218508.4.peg.1524"/>
<keyword evidence="2" id="KW-1185">Reference proteome</keyword>
<dbReference type="STRING" id="1218508.JG29_15310"/>
<name>A0A0F4KP44_9LACO</name>